<dbReference type="RefSeq" id="WP_199463393.1">
    <property type="nucleotide sequence ID" value="NZ_JAEMUH010000013.1"/>
</dbReference>
<sequence length="567" mass="65055">MSIRRRKKAVNKVVKLLNLATSTNSSESSMALRHAESIIFQNGLSQGDIPMYQLCDRTMLFKVSWNGTPRHIKTERPSTTTESFTQRRFSEKPTEASRSYAGAKTILDDIADDLAATQEGECNEQARADVRESPEHFDGDADLFSTESSGADTMAEVEEESQPEAKVDEMDGCCGHDEDTVGTDELQEEMKQQNDELNDVVDQEERFFSHDNVINAANAFRPSGEQFKETLRNQYASSNPDVPFEQDAYWSKVHGLLMDFDESEVLVEMDGLESQLTLAQEALKAKRSERAAVEQEELKERTERARIEQSFEEAIERAFQARAVAYEAWESKRAQLRMDSMRAEQDAQQGYTELTERMSSCKEQYAQHLQLKEDYRAAKIMHELRRHLALAAKGDEQSIQSYDMVINIMSESDLSLRDLEFSDIRNKSLFIRLLEREAAQISDVHEREVYTEEMLDKFLLASRQEQPAKNSENPIERVERLLKSIEGVGHFESQKVIEQVLKLMESHQVSVRDLDYGCINKYSVFICLINWEAEQIHSLTEREKFTSSILEDYVQYSVTNPRSSQKA</sequence>
<dbReference type="Proteomes" id="UP000598488">
    <property type="component" value="Unassembled WGS sequence"/>
</dbReference>
<evidence type="ECO:0000256" key="1">
    <source>
        <dbReference type="SAM" id="Coils"/>
    </source>
</evidence>
<name>A0ABS0ZDR2_9GAMM</name>
<organism evidence="3 4">
    <name type="scientific">Marinomonas ostreistagni</name>
    <dbReference type="NCBI Taxonomy" id="359209"/>
    <lineage>
        <taxon>Bacteria</taxon>
        <taxon>Pseudomonadati</taxon>
        <taxon>Pseudomonadota</taxon>
        <taxon>Gammaproteobacteria</taxon>
        <taxon>Oceanospirillales</taxon>
        <taxon>Oceanospirillaceae</taxon>
        <taxon>Marinomonas</taxon>
    </lineage>
</organism>
<keyword evidence="1" id="KW-0175">Coiled coil</keyword>
<reference evidence="3 4" key="1">
    <citation type="submission" date="2020-12" db="EMBL/GenBank/DDBJ databases">
        <title>Comparative genome analysis of fungal antagonists Marinomonas ostreistagni 398 and M. spartinae 468.</title>
        <authorList>
            <person name="Fields J.L."/>
            <person name="Mavrodi O.V."/>
            <person name="Biber P.D."/>
            <person name="Indest K.J."/>
            <person name="Mavrodi D.V."/>
        </authorList>
    </citation>
    <scope>NUCLEOTIDE SEQUENCE [LARGE SCALE GENOMIC DNA]</scope>
    <source>
        <strain evidence="3 4">USM7</strain>
    </source>
</reference>
<gene>
    <name evidence="3" type="ORF">JHD44_14000</name>
</gene>
<feature type="compositionally biased region" description="Polar residues" evidence="2">
    <location>
        <begin position="77"/>
        <end position="87"/>
    </location>
</feature>
<dbReference type="EMBL" id="JAEMUH010000013">
    <property type="protein sequence ID" value="MBJ7551805.1"/>
    <property type="molecule type" value="Genomic_DNA"/>
</dbReference>
<evidence type="ECO:0000313" key="3">
    <source>
        <dbReference type="EMBL" id="MBJ7551805.1"/>
    </source>
</evidence>
<feature type="region of interest" description="Disordered" evidence="2">
    <location>
        <begin position="127"/>
        <end position="151"/>
    </location>
</feature>
<feature type="region of interest" description="Disordered" evidence="2">
    <location>
        <begin position="72"/>
        <end position="97"/>
    </location>
</feature>
<evidence type="ECO:0000256" key="2">
    <source>
        <dbReference type="SAM" id="MobiDB-lite"/>
    </source>
</evidence>
<accession>A0ABS0ZDR2</accession>
<feature type="coiled-coil region" evidence="1">
    <location>
        <begin position="269"/>
        <end position="346"/>
    </location>
</feature>
<protein>
    <submittedName>
        <fullName evidence="3">DUF2786 domain-containing protein</fullName>
    </submittedName>
</protein>
<evidence type="ECO:0000313" key="4">
    <source>
        <dbReference type="Proteomes" id="UP000598488"/>
    </source>
</evidence>
<proteinExistence type="predicted"/>
<keyword evidence="4" id="KW-1185">Reference proteome</keyword>
<comment type="caution">
    <text evidence="3">The sequence shown here is derived from an EMBL/GenBank/DDBJ whole genome shotgun (WGS) entry which is preliminary data.</text>
</comment>
<feature type="compositionally biased region" description="Basic and acidic residues" evidence="2">
    <location>
        <begin position="127"/>
        <end position="139"/>
    </location>
</feature>